<dbReference type="Proteomes" id="UP000231658">
    <property type="component" value="Unassembled WGS sequence"/>
</dbReference>
<accession>A0A1C3RL92</accession>
<evidence type="ECO:0000313" key="1">
    <source>
        <dbReference type="EMBL" id="SCA58054.1"/>
    </source>
</evidence>
<proteinExistence type="predicted"/>
<organism evidence="1 2">
    <name type="scientific">Candidatus Terasakiella magnetica</name>
    <dbReference type="NCBI Taxonomy" id="1867952"/>
    <lineage>
        <taxon>Bacteria</taxon>
        <taxon>Pseudomonadati</taxon>
        <taxon>Pseudomonadota</taxon>
        <taxon>Alphaproteobacteria</taxon>
        <taxon>Rhodospirillales</taxon>
        <taxon>Terasakiellaceae</taxon>
        <taxon>Terasakiella</taxon>
    </lineage>
</organism>
<protein>
    <submittedName>
        <fullName evidence="1">Uncharacterized protein</fullName>
    </submittedName>
</protein>
<dbReference type="AlphaFoldDB" id="A0A1C3RL92"/>
<dbReference type="EMBL" id="FLYE01000047">
    <property type="protein sequence ID" value="SCA58054.1"/>
    <property type="molecule type" value="Genomic_DNA"/>
</dbReference>
<sequence length="44" mass="5063">MDTTFKQDRVHADLTQFLFVRNVALGKTKIYTPIRGFHAGKSRP</sequence>
<dbReference type="STRING" id="1867952.MTBPR1_80108"/>
<reference evidence="1 2" key="1">
    <citation type="submission" date="2016-07" db="EMBL/GenBank/DDBJ databases">
        <authorList>
            <person name="Lefevre C.T."/>
        </authorList>
    </citation>
    <scope>NUCLEOTIDE SEQUENCE [LARGE SCALE GENOMIC DNA]</scope>
    <source>
        <strain evidence="1">PR1</strain>
    </source>
</reference>
<name>A0A1C3RL92_9PROT</name>
<keyword evidence="2" id="KW-1185">Reference proteome</keyword>
<gene>
    <name evidence="1" type="ORF">MTBPR1_80108</name>
</gene>
<evidence type="ECO:0000313" key="2">
    <source>
        <dbReference type="Proteomes" id="UP000231658"/>
    </source>
</evidence>